<organism evidence="3 4">
    <name type="scientific">Aquicella lusitana</name>
    <dbReference type="NCBI Taxonomy" id="254246"/>
    <lineage>
        <taxon>Bacteria</taxon>
        <taxon>Pseudomonadati</taxon>
        <taxon>Pseudomonadota</taxon>
        <taxon>Gammaproteobacteria</taxon>
        <taxon>Legionellales</taxon>
        <taxon>Coxiellaceae</taxon>
        <taxon>Aquicella</taxon>
    </lineage>
</organism>
<proteinExistence type="predicted"/>
<dbReference type="OrthoDB" id="9803751at2"/>
<feature type="transmembrane region" description="Helical" evidence="1">
    <location>
        <begin position="147"/>
        <end position="170"/>
    </location>
</feature>
<dbReference type="PANTHER" id="PTHR43751">
    <property type="entry name" value="SULFATASE"/>
    <property type="match status" value="1"/>
</dbReference>
<reference evidence="3 4" key="1">
    <citation type="submission" date="2018-07" db="EMBL/GenBank/DDBJ databases">
        <title>Genomic Encyclopedia of Type Strains, Phase IV (KMG-IV): sequencing the most valuable type-strain genomes for metagenomic binning, comparative biology and taxonomic classification.</title>
        <authorList>
            <person name="Goeker M."/>
        </authorList>
    </citation>
    <scope>NUCLEOTIDE SEQUENCE [LARGE SCALE GENOMIC DNA]</scope>
    <source>
        <strain evidence="3 4">DSM 16500</strain>
    </source>
</reference>
<gene>
    <name evidence="3" type="ORF">C8D86_10649</name>
</gene>
<dbReference type="SUPFAM" id="SSF53649">
    <property type="entry name" value="Alkaline phosphatase-like"/>
    <property type="match status" value="1"/>
</dbReference>
<dbReference type="InterPro" id="IPR017850">
    <property type="entry name" value="Alkaline_phosphatase_core_sf"/>
</dbReference>
<feature type="transmembrane region" description="Helical" evidence="1">
    <location>
        <begin position="106"/>
        <end position="127"/>
    </location>
</feature>
<keyword evidence="4" id="KW-1185">Reference proteome</keyword>
<dbReference type="PANTHER" id="PTHR43751:SF3">
    <property type="entry name" value="SULFATASE N-TERMINAL DOMAIN-CONTAINING PROTEIN"/>
    <property type="match status" value="1"/>
</dbReference>
<protein>
    <submittedName>
        <fullName evidence="3">Arylsulfatase A-like enzyme</fullName>
    </submittedName>
</protein>
<feature type="transmembrane region" description="Helical" evidence="1">
    <location>
        <begin position="69"/>
        <end position="94"/>
    </location>
</feature>
<feature type="transmembrane region" description="Helical" evidence="1">
    <location>
        <begin position="22"/>
        <end position="42"/>
    </location>
</feature>
<dbReference type="Proteomes" id="UP000254720">
    <property type="component" value="Unassembled WGS sequence"/>
</dbReference>
<feature type="transmembrane region" description="Helical" evidence="1">
    <location>
        <begin position="177"/>
        <end position="198"/>
    </location>
</feature>
<dbReference type="RefSeq" id="WP_114833942.1">
    <property type="nucleotide sequence ID" value="NZ_LR699114.1"/>
</dbReference>
<evidence type="ECO:0000256" key="1">
    <source>
        <dbReference type="SAM" id="Phobius"/>
    </source>
</evidence>
<keyword evidence="1" id="KW-0472">Membrane</keyword>
<dbReference type="AlphaFoldDB" id="A0A370GQP9"/>
<feature type="domain" description="Sulfatase N-terminal" evidence="2">
    <location>
        <begin position="214"/>
        <end position="552"/>
    </location>
</feature>
<evidence type="ECO:0000259" key="2">
    <source>
        <dbReference type="Pfam" id="PF00884"/>
    </source>
</evidence>
<name>A0A370GQP9_9COXI</name>
<dbReference type="Pfam" id="PF00884">
    <property type="entry name" value="Sulfatase"/>
    <property type="match status" value="1"/>
</dbReference>
<dbReference type="Gene3D" id="3.40.720.10">
    <property type="entry name" value="Alkaline Phosphatase, subunit A"/>
    <property type="match status" value="1"/>
</dbReference>
<keyword evidence="1" id="KW-0812">Transmembrane</keyword>
<accession>A0A370GQP9</accession>
<dbReference type="EMBL" id="QQAX01000006">
    <property type="protein sequence ID" value="RDI46045.1"/>
    <property type="molecule type" value="Genomic_DNA"/>
</dbReference>
<evidence type="ECO:0000313" key="4">
    <source>
        <dbReference type="Proteomes" id="UP000254720"/>
    </source>
</evidence>
<keyword evidence="1" id="KW-1133">Transmembrane helix</keyword>
<dbReference type="InterPro" id="IPR000917">
    <property type="entry name" value="Sulfatase_N"/>
</dbReference>
<comment type="caution">
    <text evidence="3">The sequence shown here is derived from an EMBL/GenBank/DDBJ whole genome shotgun (WGS) entry which is preliminary data.</text>
</comment>
<evidence type="ECO:0000313" key="3">
    <source>
        <dbReference type="EMBL" id="RDI46045.1"/>
    </source>
</evidence>
<sequence>MHNQTAPTANVNKTGSSAAMSLFFYLLLLTAFFFLLEISFFIQCNKAYLSDFSFVSSQLQIPLSILPGILYFIFAHLLIHFMFCMIVWGAASSIARFFHAPPHRQIPLGIGIWVIGIVTLLVANQVYFPNSKFAGLTGFILFSPAAASYLLSILSICCLFFIIFAGLGCLHLLYKSWGLWPGAITLCAVIAALGFSFLKPALPVVHDAATRERPNIILVGVDSLRPDFLGFFGHDNRTPFMDAFLNQATVFAEAVTPLARTFPSWAGILTGQYPRQTGIRFNLAQQDKLNFAQALPAILRRNGYETVFATDEVRFSNLDKNFGFNQVITPPMGLNDFLLGTFNDFPLSNLLVNTSLGKWLFPYSYANRAVYFNYEPDSFLHLLDSTLEAHRTKPMMLAVHFCLPHHPYLWASLSGEDYSIRERYQKSIQRVDRQLRDFFTLLKKNHLLDHAIVVLLSDHGEALELAGDRITEKDLFLPARKREAIPRFYPPSLDDEAINQSAGHGTDVLGLPQYHTLLAFRLYGAGDQQKNVVPGAVSLLDIKPTLLALLGITDSAHVPLDNPLSCSSCTSLVSVIKGGGKLPSSRHIFLESDFSPEAIRTVYPETRKVLLEGIQLFQIDPVTTRLTVKASMGQMIIHSKQYADIYGDWMLALYPQHKDLRMPILVNLVNGQWTNDLQSSFARHSPAAMMLRELKAFYGDEISTV</sequence>
<dbReference type="InterPro" id="IPR052701">
    <property type="entry name" value="GAG_Ulvan_Degrading_Sulfatases"/>
</dbReference>